<dbReference type="AlphaFoldDB" id="J9GL40"/>
<proteinExistence type="inferred from homology"/>
<dbReference type="GO" id="GO:0008299">
    <property type="term" value="P:isoprenoid biosynthetic process"/>
    <property type="evidence" value="ECO:0007669"/>
    <property type="project" value="InterPro"/>
</dbReference>
<keyword evidence="1" id="KW-0808">Transferase</keyword>
<dbReference type="InterPro" id="IPR029044">
    <property type="entry name" value="Nucleotide-diphossugar_trans"/>
</dbReference>
<dbReference type="Pfam" id="PF04991">
    <property type="entry name" value="LicD"/>
    <property type="match status" value="1"/>
</dbReference>
<gene>
    <name evidence="4" type="ORF">EVA_11449</name>
</gene>
<organism evidence="4">
    <name type="scientific">gut metagenome</name>
    <dbReference type="NCBI Taxonomy" id="749906"/>
    <lineage>
        <taxon>unclassified sequences</taxon>
        <taxon>metagenomes</taxon>
        <taxon>organismal metagenomes</taxon>
    </lineage>
</organism>
<dbReference type="InterPro" id="IPR007074">
    <property type="entry name" value="LicD/FKTN/FKRP_NTP_transf"/>
</dbReference>
<dbReference type="GO" id="GO:0009100">
    <property type="term" value="P:glycoprotein metabolic process"/>
    <property type="evidence" value="ECO:0007669"/>
    <property type="project" value="UniProtKB-ARBA"/>
</dbReference>
<reference evidence="4" key="1">
    <citation type="journal article" date="2012" name="PLoS ONE">
        <title>Gene sets for utilization of primary and secondary nutrition supplies in the distal gut of endangered iberian lynx.</title>
        <authorList>
            <person name="Alcaide M."/>
            <person name="Messina E."/>
            <person name="Richter M."/>
            <person name="Bargiela R."/>
            <person name="Peplies J."/>
            <person name="Huws S.A."/>
            <person name="Newbold C.J."/>
            <person name="Golyshin P.N."/>
            <person name="Simon M.A."/>
            <person name="Lopez G."/>
            <person name="Yakimov M.M."/>
            <person name="Ferrer M."/>
        </authorList>
    </citation>
    <scope>NUCLEOTIDE SEQUENCE</scope>
</reference>
<keyword evidence="2" id="KW-0548">Nucleotidyltransferase</keyword>
<comment type="caution">
    <text evidence="4">The sequence shown here is derived from an EMBL/GenBank/DDBJ whole genome shotgun (WGS) entry which is preliminary data.</text>
</comment>
<dbReference type="EMBL" id="AMCI01003370">
    <property type="protein sequence ID" value="EJX00445.1"/>
    <property type="molecule type" value="Genomic_DNA"/>
</dbReference>
<feature type="domain" description="LicD/FKTN/FKRP nucleotidyltransferase" evidence="3">
    <location>
        <begin position="283"/>
        <end position="496"/>
    </location>
</feature>
<dbReference type="GO" id="GO:0050518">
    <property type="term" value="F:2-C-methyl-D-erythritol 4-phosphate cytidylyltransferase activity"/>
    <property type="evidence" value="ECO:0007669"/>
    <property type="project" value="InterPro"/>
</dbReference>
<evidence type="ECO:0000259" key="3">
    <source>
        <dbReference type="Pfam" id="PF04991"/>
    </source>
</evidence>
<name>J9GL40_9ZZZZ</name>
<dbReference type="PANTHER" id="PTHR32125:SF4">
    <property type="entry name" value="2-C-METHYL-D-ERYTHRITOL 4-PHOSPHATE CYTIDYLYLTRANSFERASE, CHLOROPLASTIC"/>
    <property type="match status" value="1"/>
</dbReference>
<protein>
    <submittedName>
        <fullName evidence="4">LicD-like protein</fullName>
    </submittedName>
</protein>
<dbReference type="CDD" id="cd02516">
    <property type="entry name" value="CDP-ME_synthetase"/>
    <property type="match status" value="1"/>
</dbReference>
<evidence type="ECO:0000313" key="4">
    <source>
        <dbReference type="EMBL" id="EJX00445.1"/>
    </source>
</evidence>
<evidence type="ECO:0000256" key="2">
    <source>
        <dbReference type="ARBA" id="ARBA00022695"/>
    </source>
</evidence>
<dbReference type="InterPro" id="IPR050088">
    <property type="entry name" value="IspD/TarI_cytidylyltransf_bact"/>
</dbReference>
<accession>J9GL40</accession>
<dbReference type="HAMAP" id="MF_00108">
    <property type="entry name" value="IspD"/>
    <property type="match status" value="1"/>
</dbReference>
<evidence type="ECO:0000256" key="1">
    <source>
        <dbReference type="ARBA" id="ARBA00022679"/>
    </source>
</evidence>
<dbReference type="PANTHER" id="PTHR32125">
    <property type="entry name" value="2-C-METHYL-D-ERYTHRITOL 4-PHOSPHATE CYTIDYLYLTRANSFERASE, CHLOROPLASTIC"/>
    <property type="match status" value="1"/>
</dbReference>
<dbReference type="FunFam" id="3.90.550.10:FF:000003">
    <property type="entry name" value="2-C-methyl-D-erythritol 4-phosphate cytidylyltransferase"/>
    <property type="match status" value="1"/>
</dbReference>
<sequence>MSTNVAIILAGGKGNRMGTECPKQFLELRGKTILEYSIHAFEQNPHIDEIAVVVAPEYHHRLEDMKLLNGWTKLTKVLEGGKERSDSSLAAIRAYEGQEVNLLFHDAARPLVTQAIIDQVCEALLTQKAVGVGIPSVDTIMQVEADCITQVPDRTTLQRMQTPQAFRATTITEAYRRALADPNFRATDDCGVVLHYLPEVPIYVVKGDERNLKLTYAADLDTLDRLLADEEEMPTPHAEAFLPQPDNETPAGRMRYMKAFHKQNLRNMQLAELDILRHVARVCERHDIPYWLDSGTLLGAVRHGGFIPWDDDIDICMPLEEIPRFIEVAKKELPEHLFVQTPETEPEMRLPICKVRNLNSLIVEGADDFSKTYAKGLYIDIFPMHPWPTFPKMFSKKVARGYCRANAILHAQHTYSWRSVAELFYFGAKRTLLGTLWHTAALFTSKNKYYSNTLNNSGNGNRHLQSTIFPLTTIEFEGEKFSAPADADTYLRDLFGEYMTLPPEDQREGHATFYLTELVEL</sequence>
<dbReference type="InterPro" id="IPR001228">
    <property type="entry name" value="IspD"/>
</dbReference>
<dbReference type="Gene3D" id="3.90.550.10">
    <property type="entry name" value="Spore Coat Polysaccharide Biosynthesis Protein SpsA, Chain A"/>
    <property type="match status" value="1"/>
</dbReference>
<dbReference type="InterPro" id="IPR034683">
    <property type="entry name" value="IspD/TarI"/>
</dbReference>
<dbReference type="SUPFAM" id="SSF53448">
    <property type="entry name" value="Nucleotide-diphospho-sugar transferases"/>
    <property type="match status" value="1"/>
</dbReference>
<dbReference type="NCBIfam" id="TIGR00453">
    <property type="entry name" value="ispD"/>
    <property type="match status" value="1"/>
</dbReference>
<dbReference type="Pfam" id="PF01128">
    <property type="entry name" value="IspD"/>
    <property type="match status" value="1"/>
</dbReference>